<feature type="compositionally biased region" description="Low complexity" evidence="1">
    <location>
        <begin position="37"/>
        <end position="50"/>
    </location>
</feature>
<dbReference type="EMBL" id="JASITI010000025">
    <property type="protein sequence ID" value="MDK9497998.1"/>
    <property type="molecule type" value="Genomic_DNA"/>
</dbReference>
<dbReference type="Proteomes" id="UP001223390">
    <property type="component" value="Unassembled WGS sequence"/>
</dbReference>
<organism evidence="3 4">
    <name type="scientific">Streptomyces katrae</name>
    <dbReference type="NCBI Taxonomy" id="68223"/>
    <lineage>
        <taxon>Bacteria</taxon>
        <taxon>Bacillati</taxon>
        <taxon>Actinomycetota</taxon>
        <taxon>Actinomycetes</taxon>
        <taxon>Kitasatosporales</taxon>
        <taxon>Streptomycetaceae</taxon>
        <taxon>Streptomyces</taxon>
    </lineage>
</organism>
<keyword evidence="2" id="KW-0732">Signal</keyword>
<proteinExistence type="predicted"/>
<evidence type="ECO:0000256" key="2">
    <source>
        <dbReference type="SAM" id="SignalP"/>
    </source>
</evidence>
<accession>A0ABT7GX66</accession>
<feature type="signal peptide" evidence="2">
    <location>
        <begin position="1"/>
        <end position="31"/>
    </location>
</feature>
<name>A0ABT7GX66_9ACTN</name>
<feature type="compositionally biased region" description="Polar residues" evidence="1">
    <location>
        <begin position="56"/>
        <end position="66"/>
    </location>
</feature>
<gene>
    <name evidence="3" type="ORF">QEZ40_002943</name>
</gene>
<reference evidence="3 4" key="1">
    <citation type="submission" date="2023-05" db="EMBL/GenBank/DDBJ databases">
        <title>Sequencing and Assembly of Streptomyces sp. NP73.</title>
        <authorList>
            <person name="Konwar A.N."/>
            <person name="Saikia K."/>
            <person name="Thakur D."/>
        </authorList>
    </citation>
    <scope>NUCLEOTIDE SEQUENCE [LARGE SCALE GENOMIC DNA]</scope>
    <source>
        <strain evidence="3 4">NP73</strain>
    </source>
</reference>
<evidence type="ECO:0000313" key="4">
    <source>
        <dbReference type="Proteomes" id="UP001223390"/>
    </source>
</evidence>
<evidence type="ECO:0000313" key="3">
    <source>
        <dbReference type="EMBL" id="MDK9497998.1"/>
    </source>
</evidence>
<keyword evidence="4" id="KW-1185">Reference proteome</keyword>
<feature type="region of interest" description="Disordered" evidence="1">
    <location>
        <begin position="37"/>
        <end position="66"/>
    </location>
</feature>
<dbReference type="RefSeq" id="WP_285343631.1">
    <property type="nucleotide sequence ID" value="NZ_JASITI010000025.1"/>
</dbReference>
<protein>
    <submittedName>
        <fullName evidence="3">Uncharacterized protein</fullName>
    </submittedName>
</protein>
<sequence>MRTKPTMYKRMLRSALAVVFSAVAVFGAVVAVDGDTGSAQAAAGPSAGTAVESDFGWNSTPAKASS</sequence>
<feature type="chain" id="PRO_5046193989" evidence="2">
    <location>
        <begin position="32"/>
        <end position="66"/>
    </location>
</feature>
<evidence type="ECO:0000256" key="1">
    <source>
        <dbReference type="SAM" id="MobiDB-lite"/>
    </source>
</evidence>
<comment type="caution">
    <text evidence="3">The sequence shown here is derived from an EMBL/GenBank/DDBJ whole genome shotgun (WGS) entry which is preliminary data.</text>
</comment>